<evidence type="ECO:0000313" key="3">
    <source>
        <dbReference type="Proteomes" id="UP001501867"/>
    </source>
</evidence>
<protein>
    <submittedName>
        <fullName evidence="2">Uncharacterized protein</fullName>
    </submittedName>
</protein>
<dbReference type="EMBL" id="BAAABV010000021">
    <property type="protein sequence ID" value="GAA0299491.1"/>
    <property type="molecule type" value="Genomic_DNA"/>
</dbReference>
<accession>A0ABP3F3N3</accession>
<reference evidence="3" key="1">
    <citation type="journal article" date="2019" name="Int. J. Syst. Evol. Microbiol.">
        <title>The Global Catalogue of Microorganisms (GCM) 10K type strain sequencing project: providing services to taxonomists for standard genome sequencing and annotation.</title>
        <authorList>
            <consortium name="The Broad Institute Genomics Platform"/>
            <consortium name="The Broad Institute Genome Sequencing Center for Infectious Disease"/>
            <person name="Wu L."/>
            <person name="Ma J."/>
        </authorList>
    </citation>
    <scope>NUCLEOTIDE SEQUENCE [LARGE SCALE GENOMIC DNA]</scope>
    <source>
        <strain evidence="3">JCM 4505</strain>
    </source>
</reference>
<proteinExistence type="predicted"/>
<dbReference type="Proteomes" id="UP001501867">
    <property type="component" value="Unassembled WGS sequence"/>
</dbReference>
<sequence length="248" mass="25696">MIAIGPVRIRKTPGTITALVIAAVLVLGFAVKGVVSLADSENSPASGVPWGVGAAAPGSDGDGVDPGAGGSRNKAAAVRDVALAKAIAPDLQSMPSGWGLKAGPVISDACTSDCQGELYTGGVGLVDSSGDTQVTFNYRTFDTVENAKAAYQRYVDNAGGTVNESRATMSLAQVGDSSMAYSSRQYTGSEYLYKGFVYLRVGTVYGQVVYNTGYKDLDTKKLTTFARLLVDRAQQAQNGQMPSAQATL</sequence>
<feature type="region of interest" description="Disordered" evidence="1">
    <location>
        <begin position="42"/>
        <end position="72"/>
    </location>
</feature>
<keyword evidence="3" id="KW-1185">Reference proteome</keyword>
<evidence type="ECO:0000256" key="1">
    <source>
        <dbReference type="SAM" id="MobiDB-lite"/>
    </source>
</evidence>
<organism evidence="2 3">
    <name type="scientific">Streptomyces polychromogenes</name>
    <dbReference type="NCBI Taxonomy" id="67342"/>
    <lineage>
        <taxon>Bacteria</taxon>
        <taxon>Bacillati</taxon>
        <taxon>Actinomycetota</taxon>
        <taxon>Actinomycetes</taxon>
        <taxon>Kitasatosporales</taxon>
        <taxon>Streptomycetaceae</taxon>
        <taxon>Streptomyces</taxon>
    </lineage>
</organism>
<comment type="caution">
    <text evidence="2">The sequence shown here is derived from an EMBL/GenBank/DDBJ whole genome shotgun (WGS) entry which is preliminary data.</text>
</comment>
<dbReference type="RefSeq" id="WP_344161801.1">
    <property type="nucleotide sequence ID" value="NZ_BAAABV010000021.1"/>
</dbReference>
<feature type="compositionally biased region" description="Low complexity" evidence="1">
    <location>
        <begin position="44"/>
        <end position="59"/>
    </location>
</feature>
<gene>
    <name evidence="2" type="ORF">GCM10010302_42570</name>
</gene>
<feature type="compositionally biased region" description="Gly residues" evidence="1">
    <location>
        <begin position="60"/>
        <end position="70"/>
    </location>
</feature>
<evidence type="ECO:0000313" key="2">
    <source>
        <dbReference type="EMBL" id="GAA0299491.1"/>
    </source>
</evidence>
<name>A0ABP3F3N3_9ACTN</name>